<sequence>MQCCKTTMEQEKVDRVLEHLPAVQQVAQQGLQKQLQEQPILNRLARDPPMWMEQIQERREWEQLGREHPTEELLLANMRETEMLQEVPVWEQAIRNPADWIAREKQAWEKQTWEKQLRKALHHPTRNPTERIIQEQEIRKQLTITKVKMARVLMKKEGLSFWMTRKLRNYCLIELKKELLLKSLQKASDGALLLPFQ</sequence>
<dbReference type="Proteomes" id="UP000054047">
    <property type="component" value="Unassembled WGS sequence"/>
</dbReference>
<keyword evidence="2" id="KW-1185">Reference proteome</keyword>
<proteinExistence type="predicted"/>
<evidence type="ECO:0000313" key="1">
    <source>
        <dbReference type="EMBL" id="KIH56021.1"/>
    </source>
</evidence>
<gene>
    <name evidence="1" type="ORF">ANCDUO_13806</name>
</gene>
<organism evidence="1 2">
    <name type="scientific">Ancylostoma duodenale</name>
    <dbReference type="NCBI Taxonomy" id="51022"/>
    <lineage>
        <taxon>Eukaryota</taxon>
        <taxon>Metazoa</taxon>
        <taxon>Ecdysozoa</taxon>
        <taxon>Nematoda</taxon>
        <taxon>Chromadorea</taxon>
        <taxon>Rhabditida</taxon>
        <taxon>Rhabditina</taxon>
        <taxon>Rhabditomorpha</taxon>
        <taxon>Strongyloidea</taxon>
        <taxon>Ancylostomatidae</taxon>
        <taxon>Ancylostomatinae</taxon>
        <taxon>Ancylostoma</taxon>
    </lineage>
</organism>
<dbReference type="EMBL" id="KN736375">
    <property type="protein sequence ID" value="KIH56021.1"/>
    <property type="molecule type" value="Genomic_DNA"/>
</dbReference>
<reference evidence="1 2" key="1">
    <citation type="submission" date="2013-12" db="EMBL/GenBank/DDBJ databases">
        <title>Draft genome of the parsitic nematode Ancylostoma duodenale.</title>
        <authorList>
            <person name="Mitreva M."/>
        </authorList>
    </citation>
    <scope>NUCLEOTIDE SEQUENCE [LARGE SCALE GENOMIC DNA]</scope>
    <source>
        <strain evidence="1 2">Zhejiang</strain>
    </source>
</reference>
<protein>
    <submittedName>
        <fullName evidence="1">Uncharacterized protein</fullName>
    </submittedName>
</protein>
<name>A0A0C2GFX5_9BILA</name>
<evidence type="ECO:0000313" key="2">
    <source>
        <dbReference type="Proteomes" id="UP000054047"/>
    </source>
</evidence>
<accession>A0A0C2GFX5</accession>
<dbReference type="AlphaFoldDB" id="A0A0C2GFX5"/>